<keyword evidence="4 8" id="KW-0540">Nuclease</keyword>
<dbReference type="GO" id="GO:0004525">
    <property type="term" value="F:ribonuclease III activity"/>
    <property type="evidence" value="ECO:0007669"/>
    <property type="project" value="UniProtKB-EC"/>
</dbReference>
<evidence type="ECO:0000256" key="8">
    <source>
        <dbReference type="HAMAP-Rule" id="MF_00104"/>
    </source>
</evidence>
<dbReference type="Proteomes" id="UP000663923">
    <property type="component" value="Chromosome"/>
</dbReference>
<keyword evidence="3 8" id="KW-0507">mRNA processing</keyword>
<dbReference type="PROSITE" id="PS50137">
    <property type="entry name" value="DS_RBD"/>
    <property type="match status" value="1"/>
</dbReference>
<dbReference type="Pfam" id="PF14622">
    <property type="entry name" value="Ribonucleas_3_3"/>
    <property type="match status" value="1"/>
</dbReference>
<evidence type="ECO:0000313" key="12">
    <source>
        <dbReference type="Proteomes" id="UP000663923"/>
    </source>
</evidence>
<dbReference type="CDD" id="cd10845">
    <property type="entry name" value="DSRM_RNAse_III_family"/>
    <property type="match status" value="1"/>
</dbReference>
<dbReference type="SUPFAM" id="SSF54768">
    <property type="entry name" value="dsRNA-binding domain-like"/>
    <property type="match status" value="1"/>
</dbReference>
<dbReference type="PROSITE" id="PS00517">
    <property type="entry name" value="RNASE_3_1"/>
    <property type="match status" value="1"/>
</dbReference>
<feature type="domain" description="RNase III" evidence="10">
    <location>
        <begin position="31"/>
        <end position="153"/>
    </location>
</feature>
<dbReference type="InterPro" id="IPR014720">
    <property type="entry name" value="dsRBD_dom"/>
</dbReference>
<name>A0ABX7T627_9SPHN</name>
<evidence type="ECO:0000259" key="10">
    <source>
        <dbReference type="PROSITE" id="PS50142"/>
    </source>
</evidence>
<keyword evidence="7 8" id="KW-0694">RNA-binding</keyword>
<reference evidence="11 12" key="1">
    <citation type="submission" date="2021-03" db="EMBL/GenBank/DDBJ databases">
        <title>Complete genome of Parasphingorhabdus_sp.JHSY0214.</title>
        <authorList>
            <person name="Yoo J.H."/>
            <person name="Bae J.W."/>
        </authorList>
    </citation>
    <scope>NUCLEOTIDE SEQUENCE [LARGE SCALE GENOMIC DNA]</scope>
    <source>
        <strain evidence="11 12">JHSY0214</strain>
    </source>
</reference>
<sequence length="246" mass="27031">MVRRNGSNPGPGLVPRVGSVLERVLNKPEFLDWLTTLTGKKPGDETLYIRAFTHGSFGDGDYQRLEFLGDRVLGLTIAAQLYKQFPSEPEGKLSQRLNGLVSGKVCGEIARSLGVSDHLLLGKQARDDGARQSAKVLGDVMESLIGAVYLDHGMNTAKQFILKFWGDRISGMAKDIRHPKSALQEWAAAHNRKMPIYALVEKTGPHHDLRFTVRASINKVGEVEATASSIQTAETTAAKLFLEKYT</sequence>
<evidence type="ECO:0000256" key="7">
    <source>
        <dbReference type="ARBA" id="ARBA00022884"/>
    </source>
</evidence>
<feature type="domain" description="DRBM" evidence="9">
    <location>
        <begin position="178"/>
        <end position="246"/>
    </location>
</feature>
<dbReference type="InterPro" id="IPR000999">
    <property type="entry name" value="RNase_III_dom"/>
</dbReference>
<dbReference type="InterPro" id="IPR011907">
    <property type="entry name" value="RNase_III"/>
</dbReference>
<keyword evidence="5 8" id="KW-0255">Endonuclease</keyword>
<evidence type="ECO:0000256" key="1">
    <source>
        <dbReference type="ARBA" id="ARBA00000109"/>
    </source>
</evidence>
<proteinExistence type="inferred from homology"/>
<keyword evidence="8" id="KW-0699">rRNA-binding</keyword>
<feature type="binding site" evidence="8">
    <location>
        <position position="139"/>
    </location>
    <ligand>
        <name>Mg(2+)</name>
        <dbReference type="ChEBI" id="CHEBI:18420"/>
    </ligand>
</feature>
<accession>A0ABX7T627</accession>
<evidence type="ECO:0000256" key="5">
    <source>
        <dbReference type="ARBA" id="ARBA00022759"/>
    </source>
</evidence>
<feature type="binding site" evidence="8">
    <location>
        <position position="142"/>
    </location>
    <ligand>
        <name>Mg(2+)</name>
        <dbReference type="ChEBI" id="CHEBI:18420"/>
    </ligand>
</feature>
<organism evidence="11 12">
    <name type="scientific">Parasphingorhabdus cellanae</name>
    <dbReference type="NCBI Taxonomy" id="2806553"/>
    <lineage>
        <taxon>Bacteria</taxon>
        <taxon>Pseudomonadati</taxon>
        <taxon>Pseudomonadota</taxon>
        <taxon>Alphaproteobacteria</taxon>
        <taxon>Sphingomonadales</taxon>
        <taxon>Sphingomonadaceae</taxon>
        <taxon>Parasphingorhabdus</taxon>
    </lineage>
</organism>
<feature type="binding site" evidence="8">
    <location>
        <position position="66"/>
    </location>
    <ligand>
        <name>Mg(2+)</name>
        <dbReference type="ChEBI" id="CHEBI:18420"/>
    </ligand>
</feature>
<gene>
    <name evidence="8 11" type="primary">rnc</name>
    <name evidence="11" type="ORF">J4G78_01375</name>
</gene>
<dbReference type="HAMAP" id="MF_00104">
    <property type="entry name" value="RNase_III"/>
    <property type="match status" value="1"/>
</dbReference>
<evidence type="ECO:0000313" key="11">
    <source>
        <dbReference type="EMBL" id="QTD56285.1"/>
    </source>
</evidence>
<dbReference type="PANTHER" id="PTHR11207:SF0">
    <property type="entry name" value="RIBONUCLEASE 3"/>
    <property type="match status" value="1"/>
</dbReference>
<dbReference type="PANTHER" id="PTHR11207">
    <property type="entry name" value="RIBONUCLEASE III"/>
    <property type="match status" value="1"/>
</dbReference>
<comment type="catalytic activity">
    <reaction evidence="1 8">
        <text>Endonucleolytic cleavage to 5'-phosphomonoester.</text>
        <dbReference type="EC" id="3.1.26.3"/>
    </reaction>
</comment>
<evidence type="ECO:0000256" key="3">
    <source>
        <dbReference type="ARBA" id="ARBA00022664"/>
    </source>
</evidence>
<keyword evidence="8" id="KW-0479">Metal-binding</keyword>
<dbReference type="CDD" id="cd00593">
    <property type="entry name" value="RIBOc"/>
    <property type="match status" value="1"/>
</dbReference>
<feature type="active site" evidence="8">
    <location>
        <position position="142"/>
    </location>
</feature>
<keyword evidence="8" id="KW-0698">rRNA processing</keyword>
<evidence type="ECO:0000256" key="2">
    <source>
        <dbReference type="ARBA" id="ARBA00010183"/>
    </source>
</evidence>
<keyword evidence="8" id="KW-0460">Magnesium</keyword>
<keyword evidence="8" id="KW-0963">Cytoplasm</keyword>
<feature type="active site" evidence="8">
    <location>
        <position position="70"/>
    </location>
</feature>
<dbReference type="Pfam" id="PF00035">
    <property type="entry name" value="dsrm"/>
    <property type="match status" value="1"/>
</dbReference>
<dbReference type="PROSITE" id="PS50142">
    <property type="entry name" value="RNASE_3_2"/>
    <property type="match status" value="1"/>
</dbReference>
<comment type="similarity">
    <text evidence="2">Belongs to the ribonuclease III family.</text>
</comment>
<dbReference type="SUPFAM" id="SSF69065">
    <property type="entry name" value="RNase III domain-like"/>
    <property type="match status" value="1"/>
</dbReference>
<dbReference type="EC" id="3.1.26.3" evidence="8"/>
<protein>
    <recommendedName>
        <fullName evidence="8">Ribonuclease 3</fullName>
        <ecNumber evidence="8">3.1.26.3</ecNumber>
    </recommendedName>
    <alternativeName>
        <fullName evidence="8">Ribonuclease III</fullName>
        <shortName evidence="8">RNase III</shortName>
    </alternativeName>
</protein>
<evidence type="ECO:0000256" key="6">
    <source>
        <dbReference type="ARBA" id="ARBA00022801"/>
    </source>
</evidence>
<keyword evidence="8" id="KW-0819">tRNA processing</keyword>
<dbReference type="EMBL" id="CP071794">
    <property type="protein sequence ID" value="QTD56285.1"/>
    <property type="molecule type" value="Genomic_DNA"/>
</dbReference>
<comment type="function">
    <text evidence="8">Digests double-stranded RNA. Involved in the processing of primary rRNA transcript to yield the immediate precursors to the large and small rRNAs (23S and 16S). Processes some mRNAs, and tRNAs when they are encoded in the rRNA operon. Processes pre-crRNA and tracrRNA of type II CRISPR loci if present in the organism.</text>
</comment>
<dbReference type="SMART" id="SM00535">
    <property type="entry name" value="RIBOc"/>
    <property type="match status" value="1"/>
</dbReference>
<keyword evidence="6 8" id="KW-0378">Hydrolase</keyword>
<keyword evidence="12" id="KW-1185">Reference proteome</keyword>
<comment type="subcellular location">
    <subcellularLocation>
        <location evidence="8">Cytoplasm</location>
    </subcellularLocation>
</comment>
<comment type="cofactor">
    <cofactor evidence="8">
        <name>Mg(2+)</name>
        <dbReference type="ChEBI" id="CHEBI:18420"/>
    </cofactor>
</comment>
<dbReference type="SMART" id="SM00358">
    <property type="entry name" value="DSRM"/>
    <property type="match status" value="1"/>
</dbReference>
<evidence type="ECO:0000259" key="9">
    <source>
        <dbReference type="PROSITE" id="PS50137"/>
    </source>
</evidence>
<dbReference type="InterPro" id="IPR036389">
    <property type="entry name" value="RNase_III_sf"/>
</dbReference>
<dbReference type="Gene3D" id="3.30.160.20">
    <property type="match status" value="1"/>
</dbReference>
<dbReference type="NCBIfam" id="TIGR02191">
    <property type="entry name" value="RNaseIII"/>
    <property type="match status" value="1"/>
</dbReference>
<dbReference type="Gene3D" id="1.10.1520.10">
    <property type="entry name" value="Ribonuclease III domain"/>
    <property type="match status" value="1"/>
</dbReference>
<comment type="subunit">
    <text evidence="8">Homodimer.</text>
</comment>
<evidence type="ECO:0000256" key="4">
    <source>
        <dbReference type="ARBA" id="ARBA00022722"/>
    </source>
</evidence>